<keyword evidence="3 5" id="KW-0133">Cell shape</keyword>
<feature type="region of interest" description="Disordered" evidence="7">
    <location>
        <begin position="279"/>
        <end position="303"/>
    </location>
</feature>
<dbReference type="RefSeq" id="WP_308449291.1">
    <property type="nucleotide sequence ID" value="NZ_JAJEQC010000006.1"/>
</dbReference>
<organism evidence="9 10">
    <name type="scientific">Hominenteromicrobium mulieris</name>
    <dbReference type="NCBI Taxonomy" id="2885357"/>
    <lineage>
        <taxon>Bacteria</taxon>
        <taxon>Bacillati</taxon>
        <taxon>Bacillota</taxon>
        <taxon>Clostridia</taxon>
        <taxon>Eubacteriales</taxon>
        <taxon>Oscillospiraceae</taxon>
        <taxon>Hominenteromicrobium</taxon>
    </lineage>
</organism>
<evidence type="ECO:0000256" key="3">
    <source>
        <dbReference type="ARBA" id="ARBA00022960"/>
    </source>
</evidence>
<evidence type="ECO:0000256" key="1">
    <source>
        <dbReference type="ARBA" id="ARBA00009369"/>
    </source>
</evidence>
<comment type="caution">
    <text evidence="9">The sequence shown here is derived from an EMBL/GenBank/DDBJ whole genome shotgun (WGS) entry which is preliminary data.</text>
</comment>
<accession>A0AAE3ALU5</accession>
<dbReference type="InterPro" id="IPR042177">
    <property type="entry name" value="Cell/Rod_1"/>
</dbReference>
<dbReference type="Pfam" id="PF04085">
    <property type="entry name" value="MreC"/>
    <property type="match status" value="1"/>
</dbReference>
<dbReference type="PANTHER" id="PTHR34138:SF1">
    <property type="entry name" value="CELL SHAPE-DETERMINING PROTEIN MREC"/>
    <property type="match status" value="1"/>
</dbReference>
<feature type="coiled-coil region" evidence="6">
    <location>
        <begin position="67"/>
        <end position="94"/>
    </location>
</feature>
<dbReference type="InterPro" id="IPR055342">
    <property type="entry name" value="MreC_beta-barrel_core"/>
</dbReference>
<evidence type="ECO:0000259" key="8">
    <source>
        <dbReference type="Pfam" id="PF04085"/>
    </source>
</evidence>
<sequence>MEKFTSKNFKILMIAVVILLGVLVYGLNAGTSVFSNVFGTVSAPLLTAGTNTTEGAKEFLNLDGMSKEELKALYNDLSEENQKLREQLVDYYTLKDENASYENILSVKKAMPDLQLAAGSVVGRDPNDVFGDFTINCGSLAGVSVGDAVITETGVVGVVEEVYAASSRVRSILSEKTQIGATDKSCKESGVVTSDIQFANSGKVKMLYLTRDTEVQPGSIITTSGAGGVFPGDLLIGRVDSVERSNADSSYYAILTPYVDVTEVTDVFVVTDFDGKGDVTTGLPETNNKDEEDPAQTASKGNE</sequence>
<evidence type="ECO:0000256" key="5">
    <source>
        <dbReference type="PIRNR" id="PIRNR038471"/>
    </source>
</evidence>
<keyword evidence="6" id="KW-0175">Coiled coil</keyword>
<protein>
    <recommendedName>
        <fullName evidence="2 5">Cell shape-determining protein MreC</fullName>
    </recommendedName>
    <alternativeName>
        <fullName evidence="4 5">Cell shape protein MreC</fullName>
    </alternativeName>
</protein>
<proteinExistence type="inferred from homology"/>
<dbReference type="InterPro" id="IPR007221">
    <property type="entry name" value="MreC"/>
</dbReference>
<dbReference type="PIRSF" id="PIRSF038471">
    <property type="entry name" value="MreC"/>
    <property type="match status" value="1"/>
</dbReference>
<evidence type="ECO:0000256" key="6">
    <source>
        <dbReference type="SAM" id="Coils"/>
    </source>
</evidence>
<keyword evidence="10" id="KW-1185">Reference proteome</keyword>
<reference evidence="9" key="1">
    <citation type="submission" date="2021-10" db="EMBL/GenBank/DDBJ databases">
        <title>Anaerobic single-cell dispensing facilitates the cultivation of human gut bacteria.</title>
        <authorList>
            <person name="Afrizal A."/>
        </authorList>
    </citation>
    <scope>NUCLEOTIDE SEQUENCE</scope>
    <source>
        <strain evidence="9">CLA-AA-H250</strain>
    </source>
</reference>
<feature type="domain" description="Rod shape-determining protein MreC beta-barrel core" evidence="8">
    <location>
        <begin position="121"/>
        <end position="270"/>
    </location>
</feature>
<dbReference type="AlphaFoldDB" id="A0AAE3ALU5"/>
<evidence type="ECO:0000313" key="10">
    <source>
        <dbReference type="Proteomes" id="UP001199424"/>
    </source>
</evidence>
<evidence type="ECO:0000256" key="7">
    <source>
        <dbReference type="SAM" id="MobiDB-lite"/>
    </source>
</evidence>
<evidence type="ECO:0000313" key="9">
    <source>
        <dbReference type="EMBL" id="MCC2136943.1"/>
    </source>
</evidence>
<evidence type="ECO:0000256" key="4">
    <source>
        <dbReference type="ARBA" id="ARBA00032089"/>
    </source>
</evidence>
<dbReference type="PANTHER" id="PTHR34138">
    <property type="entry name" value="CELL SHAPE-DETERMINING PROTEIN MREC"/>
    <property type="match status" value="1"/>
</dbReference>
<gene>
    <name evidence="9" type="ORF">LKD31_07915</name>
</gene>
<dbReference type="GO" id="GO:0008360">
    <property type="term" value="P:regulation of cell shape"/>
    <property type="evidence" value="ECO:0007669"/>
    <property type="project" value="UniProtKB-KW"/>
</dbReference>
<name>A0AAE3ALU5_9FIRM</name>
<dbReference type="Gene3D" id="2.40.10.350">
    <property type="entry name" value="Rod shape-determining protein MreC, domain 2"/>
    <property type="match status" value="1"/>
</dbReference>
<dbReference type="EMBL" id="JAJEQC010000006">
    <property type="protein sequence ID" value="MCC2136943.1"/>
    <property type="molecule type" value="Genomic_DNA"/>
</dbReference>
<comment type="function">
    <text evidence="5">Involved in formation and maintenance of cell shape.</text>
</comment>
<dbReference type="InterPro" id="IPR042175">
    <property type="entry name" value="Cell/Rod_MreC_2"/>
</dbReference>
<dbReference type="GO" id="GO:0005886">
    <property type="term" value="C:plasma membrane"/>
    <property type="evidence" value="ECO:0007669"/>
    <property type="project" value="TreeGrafter"/>
</dbReference>
<comment type="similarity">
    <text evidence="1 5">Belongs to the MreC family.</text>
</comment>
<dbReference type="Proteomes" id="UP001199424">
    <property type="component" value="Unassembled WGS sequence"/>
</dbReference>
<evidence type="ECO:0000256" key="2">
    <source>
        <dbReference type="ARBA" id="ARBA00013855"/>
    </source>
</evidence>
<dbReference type="Gene3D" id="2.40.10.340">
    <property type="entry name" value="Rod shape-determining protein MreC, domain 1"/>
    <property type="match status" value="1"/>
</dbReference>